<feature type="region of interest" description="Disordered" evidence="3">
    <location>
        <begin position="95"/>
        <end position="172"/>
    </location>
</feature>
<dbReference type="InterPro" id="IPR036875">
    <property type="entry name" value="Znf_CCHC_sf"/>
</dbReference>
<dbReference type="EMBL" id="OOIL02003924">
    <property type="protein sequence ID" value="VFQ89892.1"/>
    <property type="molecule type" value="Genomic_DNA"/>
</dbReference>
<protein>
    <recommendedName>
        <fullName evidence="4">CCHC-type domain-containing protein</fullName>
    </recommendedName>
</protein>
<keyword evidence="1" id="KW-0479">Metal-binding</keyword>
<dbReference type="GO" id="GO:0003676">
    <property type="term" value="F:nucleic acid binding"/>
    <property type="evidence" value="ECO:0007669"/>
    <property type="project" value="InterPro"/>
</dbReference>
<dbReference type="InterPro" id="IPR001878">
    <property type="entry name" value="Znf_CCHC"/>
</dbReference>
<proteinExistence type="predicted"/>
<organism evidence="5 6">
    <name type="scientific">Cuscuta campestris</name>
    <dbReference type="NCBI Taxonomy" id="132261"/>
    <lineage>
        <taxon>Eukaryota</taxon>
        <taxon>Viridiplantae</taxon>
        <taxon>Streptophyta</taxon>
        <taxon>Embryophyta</taxon>
        <taxon>Tracheophyta</taxon>
        <taxon>Spermatophyta</taxon>
        <taxon>Magnoliopsida</taxon>
        <taxon>eudicotyledons</taxon>
        <taxon>Gunneridae</taxon>
        <taxon>Pentapetalae</taxon>
        <taxon>asterids</taxon>
        <taxon>lamiids</taxon>
        <taxon>Solanales</taxon>
        <taxon>Convolvulaceae</taxon>
        <taxon>Cuscuteae</taxon>
        <taxon>Cuscuta</taxon>
        <taxon>Cuscuta subgen. Grammica</taxon>
        <taxon>Cuscuta sect. Cleistogrammica</taxon>
    </lineage>
</organism>
<feature type="region of interest" description="Disordered" evidence="3">
    <location>
        <begin position="786"/>
        <end position="817"/>
    </location>
</feature>
<feature type="compositionally biased region" description="Low complexity" evidence="3">
    <location>
        <begin position="802"/>
        <end position="816"/>
    </location>
</feature>
<evidence type="ECO:0000256" key="3">
    <source>
        <dbReference type="SAM" id="MobiDB-lite"/>
    </source>
</evidence>
<dbReference type="PROSITE" id="PS50158">
    <property type="entry name" value="ZF_CCHC"/>
    <property type="match status" value="1"/>
</dbReference>
<feature type="domain" description="CCHC-type" evidence="4">
    <location>
        <begin position="975"/>
        <end position="991"/>
    </location>
</feature>
<dbReference type="Proteomes" id="UP000595140">
    <property type="component" value="Unassembled WGS sequence"/>
</dbReference>
<feature type="compositionally biased region" description="Basic and acidic residues" evidence="3">
    <location>
        <begin position="110"/>
        <end position="120"/>
    </location>
</feature>
<dbReference type="OrthoDB" id="778454at2759"/>
<dbReference type="SMART" id="SM00343">
    <property type="entry name" value="ZnF_C2HC"/>
    <property type="match status" value="1"/>
</dbReference>
<evidence type="ECO:0000256" key="1">
    <source>
        <dbReference type="PROSITE-ProRule" id="PRU00047"/>
    </source>
</evidence>
<evidence type="ECO:0000313" key="6">
    <source>
        <dbReference type="Proteomes" id="UP000595140"/>
    </source>
</evidence>
<evidence type="ECO:0000256" key="2">
    <source>
        <dbReference type="SAM" id="Coils"/>
    </source>
</evidence>
<evidence type="ECO:0000313" key="5">
    <source>
        <dbReference type="EMBL" id="VFQ89892.1"/>
    </source>
</evidence>
<accession>A0A484MM32</accession>
<evidence type="ECO:0000259" key="4">
    <source>
        <dbReference type="PROSITE" id="PS50158"/>
    </source>
</evidence>
<keyword evidence="2" id="KW-0175">Coiled coil</keyword>
<gene>
    <name evidence="5" type="ORF">CCAM_LOCUS31668</name>
</gene>
<dbReference type="GO" id="GO:0008270">
    <property type="term" value="F:zinc ion binding"/>
    <property type="evidence" value="ECO:0007669"/>
    <property type="project" value="UniProtKB-KW"/>
</dbReference>
<feature type="coiled-coil region" evidence="2">
    <location>
        <begin position="177"/>
        <end position="204"/>
    </location>
</feature>
<keyword evidence="1" id="KW-0862">Zinc</keyword>
<feature type="compositionally biased region" description="Basic and acidic residues" evidence="3">
    <location>
        <begin position="260"/>
        <end position="280"/>
    </location>
</feature>
<feature type="compositionally biased region" description="Polar residues" evidence="3">
    <location>
        <begin position="137"/>
        <end position="160"/>
    </location>
</feature>
<feature type="region of interest" description="Disordered" evidence="3">
    <location>
        <begin position="217"/>
        <end position="297"/>
    </location>
</feature>
<dbReference type="SUPFAM" id="SSF57756">
    <property type="entry name" value="Retrovirus zinc finger-like domains"/>
    <property type="match status" value="1"/>
</dbReference>
<sequence length="1006" mass="115943">MYEVDTFTELKASMESFIKRSIQDQFSASSHPNKQHESIAQDDAYYQGGSSSHQNELVLSCESCTGAHLTSQCPYNESTTKERPHEVHLAQYANKGEGPWAPNQYQPVYQRDDPSRERNKNNFQRNNRSRDDYKQGGWNNNTNWNSQRGSGYNQGGNTQVYVPPHQRQAEDPMAKMKRMMEEQNKKSEERIQMLEESMRQLMDKMTIRPLGTLLAKTETNPREHLNAVTLRSGKEVQGVGQSTEPTLKEESEVELISQPTEEKKKEPEKKEERKDKEPSQSHHPNSNLLAKKVTVPFPSRVKKKNDDQAFKKFLDIMGQVEVKLPLIDVLTEMPKYAKFIKDLVMHKKDWEGVSMINLNASCSALLLQQLPEKCKDPNPTEFCHSVKILKDKGSVETLLGLEAVLKEEENERIKCEDVREVETKGSDTLELKPLPKHLEYAFLDDEGKCPIVIASELTVDQKVELLTVLRRHKQAIAWKLEDIQGISPAFCTHKIAIEEGFKPVVQTQRRLNPKLMEMAGAPIDPFRRAHDLQLPLLTPEAQERFTTWAQHRSLQAPVILDQRSLVAAGVWADVEASIRPSGWEHLLSLRAKASLPLTIEFLCSLRPLLGQRHTLTVAELGWRLGLYTQEEISHSSFADLPIVVLEDFDVQAFWTAHARTDAPFEHQLSRASDWAEPSWRLLTFLMSMSYFGRPSNSNRVYSSDMLFFWSITHQQQVNLAVFITRFLWSQTYGTRIMVVCGPLITLLHRSLQEHMPIPDLLPLEHSVRLLDNTMIQHIRLQRGQIRRIRPREGRSPRPRRAPQPQSTFQQGQSSTGVENLQIPLRAQTLSTQMQSLQYQLSGFHGRLEELHTRFTEFEQRYEADMTRLIDQQEAQWTNFFNIEGNLLPLKLNLHTLRGKLLTYETSTLYPLGENKQRKSIALKFTKEVEEVSHDEDSSDMEENPELALVIKRFNKFVKKNFMSRKDNSKKATPPKCYECGEIGHIKPYCPKLKQEKDKKLKKKQRA</sequence>
<keyword evidence="1" id="KW-0863">Zinc-finger</keyword>
<dbReference type="AlphaFoldDB" id="A0A484MM32"/>
<reference evidence="5 6" key="1">
    <citation type="submission" date="2018-04" db="EMBL/GenBank/DDBJ databases">
        <authorList>
            <person name="Vogel A."/>
        </authorList>
    </citation>
    <scope>NUCLEOTIDE SEQUENCE [LARGE SCALE GENOMIC DNA]</scope>
</reference>
<name>A0A484MM32_9ASTE</name>
<keyword evidence="6" id="KW-1185">Reference proteome</keyword>